<accession>A0A816RJC2</accession>
<evidence type="ECO:0000256" key="2">
    <source>
        <dbReference type="ARBA" id="ARBA00022692"/>
    </source>
</evidence>
<evidence type="ECO:0000256" key="5">
    <source>
        <dbReference type="SAM" id="Phobius"/>
    </source>
</evidence>
<protein>
    <submittedName>
        <fullName evidence="6">Uncharacterized protein</fullName>
    </submittedName>
</protein>
<name>A0A816RJC2_9BILA</name>
<evidence type="ECO:0000256" key="4">
    <source>
        <dbReference type="ARBA" id="ARBA00023136"/>
    </source>
</evidence>
<dbReference type="EMBL" id="CAJOBF010001394">
    <property type="protein sequence ID" value="CAF3946266.1"/>
    <property type="molecule type" value="Genomic_DNA"/>
</dbReference>
<evidence type="ECO:0000313" key="8">
    <source>
        <dbReference type="Proteomes" id="UP000663887"/>
    </source>
</evidence>
<evidence type="ECO:0000313" key="7">
    <source>
        <dbReference type="EMBL" id="CAF3946266.1"/>
    </source>
</evidence>
<dbReference type="PANTHER" id="PTHR23507">
    <property type="entry name" value="ZGC:174356"/>
    <property type="match status" value="1"/>
</dbReference>
<dbReference type="AlphaFoldDB" id="A0A816RJC2"/>
<comment type="caution">
    <text evidence="6">The sequence shown here is derived from an EMBL/GenBank/DDBJ whole genome shotgun (WGS) entry which is preliminary data.</text>
</comment>
<feature type="transmembrane region" description="Helical" evidence="5">
    <location>
        <begin position="62"/>
        <end position="81"/>
    </location>
</feature>
<reference evidence="6" key="1">
    <citation type="submission" date="2021-02" db="EMBL/GenBank/DDBJ databases">
        <authorList>
            <person name="Nowell W R."/>
        </authorList>
    </citation>
    <scope>NUCLEOTIDE SEQUENCE</scope>
</reference>
<dbReference type="InterPro" id="IPR036259">
    <property type="entry name" value="MFS_trans_sf"/>
</dbReference>
<evidence type="ECO:0000256" key="1">
    <source>
        <dbReference type="ARBA" id="ARBA00004141"/>
    </source>
</evidence>
<gene>
    <name evidence="7" type="ORF">UXM345_LOCUS13067</name>
    <name evidence="6" type="ORF">XDN619_LOCUS13006</name>
</gene>
<comment type="subcellular location">
    <subcellularLocation>
        <location evidence="1">Membrane</location>
        <topology evidence="1">Multi-pass membrane protein</topology>
    </subcellularLocation>
</comment>
<evidence type="ECO:0000313" key="6">
    <source>
        <dbReference type="EMBL" id="CAF2073204.1"/>
    </source>
</evidence>
<organism evidence="6 8">
    <name type="scientific">Rotaria magnacalcarata</name>
    <dbReference type="NCBI Taxonomy" id="392030"/>
    <lineage>
        <taxon>Eukaryota</taxon>
        <taxon>Metazoa</taxon>
        <taxon>Spiralia</taxon>
        <taxon>Gnathifera</taxon>
        <taxon>Rotifera</taxon>
        <taxon>Eurotatoria</taxon>
        <taxon>Bdelloidea</taxon>
        <taxon>Philodinida</taxon>
        <taxon>Philodinidae</taxon>
        <taxon>Rotaria</taxon>
    </lineage>
</organism>
<evidence type="ECO:0000256" key="3">
    <source>
        <dbReference type="ARBA" id="ARBA00022989"/>
    </source>
</evidence>
<dbReference type="Proteomes" id="UP000663842">
    <property type="component" value="Unassembled WGS sequence"/>
</dbReference>
<keyword evidence="4 5" id="KW-0472">Membrane</keyword>
<keyword evidence="2 5" id="KW-0812">Transmembrane</keyword>
<sequence>MKNTTTDTILLNDRMIRRYQIEYGLVNKSSPAGKAGCNEENFQNDSQTAQLSIEVQKSVSRLNIIMTGTGALPAVLAFIILGATCDRIGRRPLLILPCTIGRIIRPTIIILIVELNLSDIWFIIANIVDGLFGSNNVLPSEK</sequence>
<dbReference type="EMBL" id="CAJNRG010005178">
    <property type="protein sequence ID" value="CAF2073204.1"/>
    <property type="molecule type" value="Genomic_DNA"/>
</dbReference>
<dbReference type="GO" id="GO:0016020">
    <property type="term" value="C:membrane"/>
    <property type="evidence" value="ECO:0007669"/>
    <property type="project" value="UniProtKB-SubCell"/>
</dbReference>
<dbReference type="SUPFAM" id="SSF103473">
    <property type="entry name" value="MFS general substrate transporter"/>
    <property type="match status" value="1"/>
</dbReference>
<dbReference type="Proteomes" id="UP000663887">
    <property type="component" value="Unassembled WGS sequence"/>
</dbReference>
<keyword evidence="3 5" id="KW-1133">Transmembrane helix</keyword>
<dbReference type="GO" id="GO:0022857">
    <property type="term" value="F:transmembrane transporter activity"/>
    <property type="evidence" value="ECO:0007669"/>
    <property type="project" value="TreeGrafter"/>
</dbReference>
<proteinExistence type="predicted"/>
<dbReference type="PANTHER" id="PTHR23507:SF1">
    <property type="entry name" value="FI18259P1-RELATED"/>
    <property type="match status" value="1"/>
</dbReference>